<proteinExistence type="predicted"/>
<evidence type="ECO:0000256" key="1">
    <source>
        <dbReference type="SAM" id="MobiDB-lite"/>
    </source>
</evidence>
<protein>
    <submittedName>
        <fullName evidence="2">Uncharacterized protein</fullName>
    </submittedName>
</protein>
<accession>A0A9W8ZWM6</accession>
<dbReference type="Proteomes" id="UP001150238">
    <property type="component" value="Unassembled WGS sequence"/>
</dbReference>
<evidence type="ECO:0000313" key="3">
    <source>
        <dbReference type="Proteomes" id="UP001150238"/>
    </source>
</evidence>
<reference evidence="2" key="1">
    <citation type="submission" date="2022-08" db="EMBL/GenBank/DDBJ databases">
        <authorList>
            <consortium name="DOE Joint Genome Institute"/>
            <person name="Min B."/>
            <person name="Riley R."/>
            <person name="Sierra-Patev S."/>
            <person name="Naranjo-Ortiz M."/>
            <person name="Looney B."/>
            <person name="Konkel Z."/>
            <person name="Slot J.C."/>
            <person name="Sakamoto Y."/>
            <person name="Steenwyk J.L."/>
            <person name="Rokas A."/>
            <person name="Carro J."/>
            <person name="Camarero S."/>
            <person name="Ferreira P."/>
            <person name="Molpeceres G."/>
            <person name="Ruiz-Duenas F.J."/>
            <person name="Serrano A."/>
            <person name="Henrissat B."/>
            <person name="Drula E."/>
            <person name="Hughes K.W."/>
            <person name="Mata J.L."/>
            <person name="Ishikawa N.K."/>
            <person name="Vargas-Isla R."/>
            <person name="Ushijima S."/>
            <person name="Smith C.A."/>
            <person name="Ahrendt S."/>
            <person name="Andreopoulos W."/>
            <person name="He G."/>
            <person name="Labutti K."/>
            <person name="Lipzen A."/>
            <person name="Ng V."/>
            <person name="Sandor L."/>
            <person name="Barry K."/>
            <person name="Martinez A.T."/>
            <person name="Xiao Y."/>
            <person name="Gibbons J.G."/>
            <person name="Terashima K."/>
            <person name="Hibbett D.S."/>
            <person name="Grigoriev I.V."/>
        </authorList>
    </citation>
    <scope>NUCLEOTIDE SEQUENCE</scope>
    <source>
        <strain evidence="2">Sp2 HRB7682 ss15</strain>
    </source>
</reference>
<comment type="caution">
    <text evidence="2">The sequence shown here is derived from an EMBL/GenBank/DDBJ whole genome shotgun (WGS) entry which is preliminary data.</text>
</comment>
<reference evidence="2" key="2">
    <citation type="journal article" date="2023" name="Proc. Natl. Acad. Sci. U.S.A.">
        <title>A global phylogenomic analysis of the shiitake genus Lentinula.</title>
        <authorList>
            <person name="Sierra-Patev S."/>
            <person name="Min B."/>
            <person name="Naranjo-Ortiz M."/>
            <person name="Looney B."/>
            <person name="Konkel Z."/>
            <person name="Slot J.C."/>
            <person name="Sakamoto Y."/>
            <person name="Steenwyk J.L."/>
            <person name="Rokas A."/>
            <person name="Carro J."/>
            <person name="Camarero S."/>
            <person name="Ferreira P."/>
            <person name="Molpeceres G."/>
            <person name="Ruiz-Duenas F.J."/>
            <person name="Serrano A."/>
            <person name="Henrissat B."/>
            <person name="Drula E."/>
            <person name="Hughes K.W."/>
            <person name="Mata J.L."/>
            <person name="Ishikawa N.K."/>
            <person name="Vargas-Isla R."/>
            <person name="Ushijima S."/>
            <person name="Smith C.A."/>
            <person name="Donoghue J."/>
            <person name="Ahrendt S."/>
            <person name="Andreopoulos W."/>
            <person name="He G."/>
            <person name="LaButti K."/>
            <person name="Lipzen A."/>
            <person name="Ng V."/>
            <person name="Riley R."/>
            <person name="Sandor L."/>
            <person name="Barry K."/>
            <person name="Martinez A.T."/>
            <person name="Xiao Y."/>
            <person name="Gibbons J.G."/>
            <person name="Terashima K."/>
            <person name="Grigoriev I.V."/>
            <person name="Hibbett D."/>
        </authorList>
    </citation>
    <scope>NUCLEOTIDE SEQUENCE</scope>
    <source>
        <strain evidence="2">Sp2 HRB7682 ss15</strain>
    </source>
</reference>
<gene>
    <name evidence="2" type="ORF">C8J55DRAFT_564588</name>
</gene>
<evidence type="ECO:0000313" key="2">
    <source>
        <dbReference type="EMBL" id="KAJ4469019.1"/>
    </source>
</evidence>
<feature type="region of interest" description="Disordered" evidence="1">
    <location>
        <begin position="60"/>
        <end position="80"/>
    </location>
</feature>
<dbReference type="AlphaFoldDB" id="A0A9W8ZWM6"/>
<dbReference type="EMBL" id="JANVFS010000036">
    <property type="protein sequence ID" value="KAJ4469019.1"/>
    <property type="molecule type" value="Genomic_DNA"/>
</dbReference>
<sequence length="213" mass="23591">MLTGLVYLTLGSSRNLINTIPPSGPIFVLSHTCSITLHFLLRLLYQHPLSLPCDSGLSKQCPQTTPRLPRDAQARDKNRSPWQWVDVDSSSIASSQPDMPSDQAVNPLCGIRHPQDIPLVFLTNFRAVVLATTPVNFEEKPSNSNSFFIATKSYTEHGSLRGTINPVPMKSFIREVLWCSRASGSFPSGPASRKPFDQATPSRAKPNWQTRSM</sequence>
<feature type="compositionally biased region" description="Basic and acidic residues" evidence="1">
    <location>
        <begin position="68"/>
        <end position="79"/>
    </location>
</feature>
<feature type="region of interest" description="Disordered" evidence="1">
    <location>
        <begin position="185"/>
        <end position="213"/>
    </location>
</feature>
<name>A0A9W8ZWM6_9AGAR</name>
<organism evidence="2 3">
    <name type="scientific">Lentinula lateritia</name>
    <dbReference type="NCBI Taxonomy" id="40482"/>
    <lineage>
        <taxon>Eukaryota</taxon>
        <taxon>Fungi</taxon>
        <taxon>Dikarya</taxon>
        <taxon>Basidiomycota</taxon>
        <taxon>Agaricomycotina</taxon>
        <taxon>Agaricomycetes</taxon>
        <taxon>Agaricomycetidae</taxon>
        <taxon>Agaricales</taxon>
        <taxon>Marasmiineae</taxon>
        <taxon>Omphalotaceae</taxon>
        <taxon>Lentinula</taxon>
    </lineage>
</organism>